<dbReference type="InterPro" id="IPR041033">
    <property type="entry name" value="SpaA_PFL_dom_1"/>
</dbReference>
<feature type="region of interest" description="Disordered" evidence="1">
    <location>
        <begin position="234"/>
        <end position="274"/>
    </location>
</feature>
<evidence type="ECO:0000313" key="6">
    <source>
        <dbReference type="Proteomes" id="UP000256269"/>
    </source>
</evidence>
<dbReference type="Gene3D" id="2.60.40.10">
    <property type="entry name" value="Immunoglobulins"/>
    <property type="match status" value="1"/>
</dbReference>
<dbReference type="Pfam" id="PF17802">
    <property type="entry name" value="SpaA"/>
    <property type="match status" value="1"/>
</dbReference>
<keyword evidence="2" id="KW-0472">Membrane</keyword>
<evidence type="ECO:0000256" key="3">
    <source>
        <dbReference type="SAM" id="SignalP"/>
    </source>
</evidence>
<keyword evidence="3" id="KW-0732">Signal</keyword>
<keyword evidence="2" id="KW-0812">Transmembrane</keyword>
<keyword evidence="2" id="KW-1133">Transmembrane helix</keyword>
<keyword evidence="6" id="KW-1185">Reference proteome</keyword>
<gene>
    <name evidence="5" type="ORF">BCF44_111168</name>
</gene>
<organism evidence="5 6">
    <name type="scientific">Kutzneria buriramensis</name>
    <dbReference type="NCBI Taxonomy" id="1045776"/>
    <lineage>
        <taxon>Bacteria</taxon>
        <taxon>Bacillati</taxon>
        <taxon>Actinomycetota</taxon>
        <taxon>Actinomycetes</taxon>
        <taxon>Pseudonocardiales</taxon>
        <taxon>Pseudonocardiaceae</taxon>
        <taxon>Kutzneria</taxon>
    </lineage>
</organism>
<protein>
    <recommendedName>
        <fullName evidence="4">SpaA-like prealbumin fold domain-containing protein</fullName>
    </recommendedName>
</protein>
<evidence type="ECO:0000256" key="1">
    <source>
        <dbReference type="SAM" id="MobiDB-lite"/>
    </source>
</evidence>
<sequence length="471" mass="47988">MGLSKLVAGVTGITMLTVGLAVVAAPTASADEKPTNGGAGVLTPAQPYADKDPKQTQDWLGQYLVNGKAVYCVKWEFNAPKADTEYTPDGQLADKWGTTLDPQARAEVSYLLLRYGDTSDDNQAAAVAHLLHTYTATGSTDPAKGFKDIGYDAAAHLKELPAAAQDDVAKIQADVKANFGPWKVTVTAPTAAQVIGTPDKWTIAVNRDGGDGKAITGVPVKLKVTDGTVKKKTVTTPDDGSPLTVDVTPTGPNPTVEADVTSPTAEPVVQQPKDASGNYQWTVTTGGQTNVKNEVSTTATTAPGSVKVTKVDSKTNAAIAGVQLRLTGSDKTAAAVKQDGSPLNGAAGKPLVVTTGADGAATVDGLRTPQDICLVEVAAPSGYDENFDASSPPTVCGSVEPGKTLTLQLANTPNTPTVPVKIPAGGSPPVLTAGTATELNPGALAAVGGLVLAALAGVGLVLRRRRLASRG</sequence>
<dbReference type="RefSeq" id="WP_116177891.1">
    <property type="nucleotide sequence ID" value="NZ_CP144375.1"/>
</dbReference>
<feature type="signal peptide" evidence="3">
    <location>
        <begin position="1"/>
        <end position="30"/>
    </location>
</feature>
<feature type="domain" description="SpaA-like prealbumin fold" evidence="4">
    <location>
        <begin position="304"/>
        <end position="384"/>
    </location>
</feature>
<evidence type="ECO:0000256" key="2">
    <source>
        <dbReference type="SAM" id="Phobius"/>
    </source>
</evidence>
<feature type="chain" id="PRO_5017720166" description="SpaA-like prealbumin fold domain-containing protein" evidence="3">
    <location>
        <begin position="31"/>
        <end position="471"/>
    </location>
</feature>
<dbReference type="EMBL" id="QUNO01000011">
    <property type="protein sequence ID" value="REH41864.1"/>
    <property type="molecule type" value="Genomic_DNA"/>
</dbReference>
<feature type="region of interest" description="Disordered" evidence="1">
    <location>
        <begin position="29"/>
        <end position="54"/>
    </location>
</feature>
<reference evidence="5 6" key="1">
    <citation type="submission" date="2018-08" db="EMBL/GenBank/DDBJ databases">
        <title>Genomic Encyclopedia of Archaeal and Bacterial Type Strains, Phase II (KMG-II): from individual species to whole genera.</title>
        <authorList>
            <person name="Goeker M."/>
        </authorList>
    </citation>
    <scope>NUCLEOTIDE SEQUENCE [LARGE SCALE GENOMIC DNA]</scope>
    <source>
        <strain evidence="5 6">DSM 45791</strain>
    </source>
</reference>
<dbReference type="AlphaFoldDB" id="A0A3E0HBT6"/>
<dbReference type="GO" id="GO:0005975">
    <property type="term" value="P:carbohydrate metabolic process"/>
    <property type="evidence" value="ECO:0007669"/>
    <property type="project" value="UniProtKB-ARBA"/>
</dbReference>
<evidence type="ECO:0000259" key="4">
    <source>
        <dbReference type="Pfam" id="PF17802"/>
    </source>
</evidence>
<feature type="transmembrane region" description="Helical" evidence="2">
    <location>
        <begin position="442"/>
        <end position="462"/>
    </location>
</feature>
<evidence type="ECO:0000313" key="5">
    <source>
        <dbReference type="EMBL" id="REH41864.1"/>
    </source>
</evidence>
<proteinExistence type="predicted"/>
<dbReference type="InterPro" id="IPR013783">
    <property type="entry name" value="Ig-like_fold"/>
</dbReference>
<accession>A0A3E0HBT6</accession>
<dbReference type="OrthoDB" id="3653979at2"/>
<name>A0A3E0HBT6_9PSEU</name>
<dbReference type="Proteomes" id="UP000256269">
    <property type="component" value="Unassembled WGS sequence"/>
</dbReference>
<comment type="caution">
    <text evidence="5">The sequence shown here is derived from an EMBL/GenBank/DDBJ whole genome shotgun (WGS) entry which is preliminary data.</text>
</comment>